<name>A0A8D0INV1_PIG</name>
<dbReference type="AlphaFoldDB" id="A0A8D0INV1"/>
<dbReference type="Proteomes" id="UP000694723">
    <property type="component" value="Unplaced"/>
</dbReference>
<reference evidence="1" key="1">
    <citation type="submission" date="2025-05" db="UniProtKB">
        <authorList>
            <consortium name="Ensembl"/>
        </authorList>
    </citation>
    <scope>IDENTIFICATION</scope>
</reference>
<dbReference type="Proteomes" id="UP000694724">
    <property type="component" value="Unplaced"/>
</dbReference>
<dbReference type="Proteomes" id="UP000694726">
    <property type="component" value="Unplaced"/>
</dbReference>
<dbReference type="Proteomes" id="UP000694570">
    <property type="component" value="Unplaced"/>
</dbReference>
<evidence type="ECO:0000313" key="2">
    <source>
        <dbReference type="Proteomes" id="UP000694724"/>
    </source>
</evidence>
<dbReference type="Ensembl" id="ENSSSCT00055041502.1">
    <property type="protein sequence ID" value="ENSSSCP00055033034.1"/>
    <property type="gene ID" value="ENSSSCG00055021155.1"/>
</dbReference>
<organism evidence="1 2">
    <name type="scientific">Sus scrofa</name>
    <name type="common">Pig</name>
    <dbReference type="NCBI Taxonomy" id="9823"/>
    <lineage>
        <taxon>Eukaryota</taxon>
        <taxon>Metazoa</taxon>
        <taxon>Chordata</taxon>
        <taxon>Craniata</taxon>
        <taxon>Vertebrata</taxon>
        <taxon>Euteleostomi</taxon>
        <taxon>Mammalia</taxon>
        <taxon>Eutheria</taxon>
        <taxon>Laurasiatheria</taxon>
        <taxon>Artiodactyla</taxon>
        <taxon>Suina</taxon>
        <taxon>Suidae</taxon>
        <taxon>Sus</taxon>
    </lineage>
</organism>
<proteinExistence type="predicted"/>
<dbReference type="Ensembl" id="ENSSSCT00030002704.1">
    <property type="protein sequence ID" value="ENSSSCP00030001064.1"/>
    <property type="gene ID" value="ENSSSCG00030002131.1"/>
</dbReference>
<dbReference type="Ensembl" id="ENSSSCT00015056510.1">
    <property type="protein sequence ID" value="ENSSSCP00015022645.1"/>
    <property type="gene ID" value="ENSSSCG00015042434.1"/>
</dbReference>
<dbReference type="Ensembl" id="ENSSSCT00060039580.1">
    <property type="protein sequence ID" value="ENSSSCP00060016769.1"/>
    <property type="gene ID" value="ENSSSCG00060029298.1"/>
</dbReference>
<accession>A0A8D0INV1</accession>
<protein>
    <recommendedName>
        <fullName evidence="3">DUF1725 domain-containing protein</fullName>
    </recommendedName>
</protein>
<evidence type="ECO:0000313" key="1">
    <source>
        <dbReference type="Ensembl" id="ENSSSCP00055033034.1"/>
    </source>
</evidence>
<evidence type="ECO:0008006" key="3">
    <source>
        <dbReference type="Google" id="ProtNLM"/>
    </source>
</evidence>
<sequence>MFTPALFTVAKTWEQSEYPSTDDWIKKVWYIYTTEYYSAIKKPKIMLFAATWIQLESLILSDVSQKEKDKYYIISLTWNLKYDTDEPTYKTEMDSQTWRADLWLPRGSGEGMG</sequence>